<feature type="compositionally biased region" description="Basic and acidic residues" evidence="1">
    <location>
        <begin position="322"/>
        <end position="333"/>
    </location>
</feature>
<feature type="region of interest" description="Disordered" evidence="1">
    <location>
        <begin position="314"/>
        <end position="333"/>
    </location>
</feature>
<keyword evidence="2" id="KW-0482">Metalloprotease</keyword>
<dbReference type="EMBL" id="GADI01000832">
    <property type="protein sequence ID" value="JAA72976.1"/>
    <property type="molecule type" value="mRNA"/>
</dbReference>
<protein>
    <submittedName>
        <fullName evidence="2">Putative metalloprotease</fullName>
    </submittedName>
</protein>
<reference evidence="2" key="1">
    <citation type="submission" date="2012-12" db="EMBL/GenBank/DDBJ databases">
        <title>Identification and characterization of a phenylalanine ammonia-lyase gene family in Isatis indigotica Fort.</title>
        <authorList>
            <person name="Liu Q."/>
            <person name="Chen J."/>
            <person name="Zhou X."/>
            <person name="Di P."/>
            <person name="Xiao Y."/>
            <person name="Xuan H."/>
            <person name="Zhang L."/>
            <person name="Chen W."/>
        </authorList>
    </citation>
    <scope>NUCLEOTIDE SEQUENCE</scope>
    <source>
        <tissue evidence="2">Salivary gland</tissue>
    </source>
</reference>
<dbReference type="Gene3D" id="3.40.390.10">
    <property type="entry name" value="Collagenase (Catalytic Domain)"/>
    <property type="match status" value="1"/>
</dbReference>
<evidence type="ECO:0000313" key="2">
    <source>
        <dbReference type="EMBL" id="JAA72976.1"/>
    </source>
</evidence>
<dbReference type="GO" id="GO:0006508">
    <property type="term" value="P:proteolysis"/>
    <property type="evidence" value="ECO:0007669"/>
    <property type="project" value="UniProtKB-KW"/>
</dbReference>
<proteinExistence type="evidence at transcript level"/>
<dbReference type="GO" id="GO:0008237">
    <property type="term" value="F:metallopeptidase activity"/>
    <property type="evidence" value="ECO:0007669"/>
    <property type="project" value="UniProtKB-KW"/>
</dbReference>
<accession>A0A0K8RPK7</accession>
<organism evidence="2">
    <name type="scientific">Ixodes ricinus</name>
    <name type="common">Common tick</name>
    <name type="synonym">Acarus ricinus</name>
    <dbReference type="NCBI Taxonomy" id="34613"/>
    <lineage>
        <taxon>Eukaryota</taxon>
        <taxon>Metazoa</taxon>
        <taxon>Ecdysozoa</taxon>
        <taxon>Arthropoda</taxon>
        <taxon>Chelicerata</taxon>
        <taxon>Arachnida</taxon>
        <taxon>Acari</taxon>
        <taxon>Parasitiformes</taxon>
        <taxon>Ixodida</taxon>
        <taxon>Ixodoidea</taxon>
        <taxon>Ixodidae</taxon>
        <taxon>Ixodinae</taxon>
        <taxon>Ixodes</taxon>
    </lineage>
</organism>
<feature type="non-terminal residue" evidence="2">
    <location>
        <position position="1"/>
    </location>
</feature>
<dbReference type="AlphaFoldDB" id="A0A0K8RPK7"/>
<keyword evidence="2" id="KW-0378">Hydrolase</keyword>
<name>A0A0K8RPK7_IXORI</name>
<sequence length="387" mass="43074">TGGLCLIKTLVDRVKLNPSKHSGRIATPTMVPNALVLLLLASVLTYPLGGDAGPIARRMLSKEKMTAWISVCITYDEIYTRINPYSSDAESFLEYFKAFVKATELRFQDLENTRVILALRRIEKHTGNEALPVIETTSSGTSYVDSDKTILALTKMRETRPNYYQDCDVFLFITGNSVDTRLINHDGTFHGLPLKGRFCEHESVAFIQDNGKTFSGVHSFAQQLAFLLDAPLETSSGYYKSLMSPPGVGFLYGVHLKGRLAIRTLLEKKTQVAGNNFGCWRDVPHSLVYPLPHDYLGTMSSPCGLYKVREMQRSRARTSNRRSGERPKNEGVRDLQVSAPPCKHMCCNQRGRQEVVNWPDGRPCGVSAVCVSGWCVNLATGNVMQPE</sequence>
<keyword evidence="2" id="KW-0645">Protease</keyword>
<dbReference type="InterPro" id="IPR024079">
    <property type="entry name" value="MetalloPept_cat_dom_sf"/>
</dbReference>
<evidence type="ECO:0000256" key="1">
    <source>
        <dbReference type="SAM" id="MobiDB-lite"/>
    </source>
</evidence>